<dbReference type="SUPFAM" id="SSF55729">
    <property type="entry name" value="Acyl-CoA N-acyltransferases (Nat)"/>
    <property type="match status" value="1"/>
</dbReference>
<organism evidence="2">
    <name type="scientific">Brassica napus</name>
    <name type="common">Rape</name>
    <dbReference type="NCBI Taxonomy" id="3708"/>
    <lineage>
        <taxon>Eukaryota</taxon>
        <taxon>Viridiplantae</taxon>
        <taxon>Streptophyta</taxon>
        <taxon>Embryophyta</taxon>
        <taxon>Tracheophyta</taxon>
        <taxon>Spermatophyta</taxon>
        <taxon>Magnoliopsida</taxon>
        <taxon>eudicotyledons</taxon>
        <taxon>Gunneridae</taxon>
        <taxon>Pentapetalae</taxon>
        <taxon>rosids</taxon>
        <taxon>malvids</taxon>
        <taxon>Brassicales</taxon>
        <taxon>Brassicaceae</taxon>
        <taxon>Brassiceae</taxon>
        <taxon>Brassica</taxon>
    </lineage>
</organism>
<dbReference type="EMBL" id="HG994367">
    <property type="protein sequence ID" value="CAF1707132.1"/>
    <property type="molecule type" value="Genomic_DNA"/>
</dbReference>
<dbReference type="Proteomes" id="UP001295469">
    <property type="component" value="Chromosome C03"/>
</dbReference>
<dbReference type="Gene3D" id="3.40.630.30">
    <property type="match status" value="1"/>
</dbReference>
<protein>
    <submittedName>
        <fullName evidence="2">(rape) hypothetical protein</fullName>
    </submittedName>
</protein>
<evidence type="ECO:0000259" key="1">
    <source>
        <dbReference type="Pfam" id="PF01853"/>
    </source>
</evidence>
<name>A0A816ILU2_BRANA</name>
<dbReference type="Pfam" id="PF01853">
    <property type="entry name" value="MOZ_SAS"/>
    <property type="match status" value="1"/>
</dbReference>
<dbReference type="InterPro" id="IPR002717">
    <property type="entry name" value="HAT_MYST-type"/>
</dbReference>
<accession>A0A816ILU2</accession>
<evidence type="ECO:0000313" key="2">
    <source>
        <dbReference type="EMBL" id="CAF1707132.1"/>
    </source>
</evidence>
<gene>
    <name evidence="2" type="ORF">DARMORV10_C03P61600.1</name>
</gene>
<dbReference type="AlphaFoldDB" id="A0A816ILU2"/>
<dbReference type="GO" id="GO:0004402">
    <property type="term" value="F:histone acetyltransferase activity"/>
    <property type="evidence" value="ECO:0007669"/>
    <property type="project" value="InterPro"/>
</dbReference>
<sequence length="175" mass="20327">MTLEFISKMLMTSNRYMARSMRRTSVIWQSYFLTNKLFTTTSICSCSILCVNVMIGGRRHMVGYFSKVPPYKFIWLWLHLVSGMKRIQKKRTTRLVSILTLPPYQRKGYGKFLIALYEYSFHLTLSDMAAIKALSTLQSLELIQYRKGQHVNCAGRGGLDVDVSKMMLTPFREQN</sequence>
<proteinExistence type="predicted"/>
<dbReference type="GO" id="GO:0006355">
    <property type="term" value="P:regulation of DNA-templated transcription"/>
    <property type="evidence" value="ECO:0007669"/>
    <property type="project" value="InterPro"/>
</dbReference>
<feature type="domain" description="MYST-type HAT" evidence="1">
    <location>
        <begin position="87"/>
        <end position="146"/>
    </location>
</feature>
<dbReference type="InterPro" id="IPR016181">
    <property type="entry name" value="Acyl_CoA_acyltransferase"/>
</dbReference>
<reference evidence="2" key="1">
    <citation type="submission" date="2021-01" db="EMBL/GenBank/DDBJ databases">
        <authorList>
            <consortium name="Genoscope - CEA"/>
            <person name="William W."/>
        </authorList>
    </citation>
    <scope>NUCLEOTIDE SEQUENCE</scope>
</reference>